<dbReference type="EMBL" id="RJKE01000001">
    <property type="protein sequence ID" value="ROO83856.1"/>
    <property type="molecule type" value="Genomic_DNA"/>
</dbReference>
<reference evidence="2 3" key="1">
    <citation type="submission" date="2018-11" db="EMBL/GenBank/DDBJ databases">
        <title>Sequencing the genomes of 1000 actinobacteria strains.</title>
        <authorList>
            <person name="Klenk H.-P."/>
        </authorList>
    </citation>
    <scope>NUCLEOTIDE SEQUENCE [LARGE SCALE GENOMIC DNA]</scope>
    <source>
        <strain evidence="2 3">DSM 44254</strain>
    </source>
</reference>
<evidence type="ECO:0000313" key="3">
    <source>
        <dbReference type="Proteomes" id="UP000272400"/>
    </source>
</evidence>
<dbReference type="Proteomes" id="UP000272400">
    <property type="component" value="Unassembled WGS sequence"/>
</dbReference>
<feature type="region of interest" description="Disordered" evidence="1">
    <location>
        <begin position="29"/>
        <end position="62"/>
    </location>
</feature>
<dbReference type="AlphaFoldDB" id="A0A3N1CRB6"/>
<accession>A0A3N1CRB6</accession>
<keyword evidence="3" id="KW-1185">Reference proteome</keyword>
<gene>
    <name evidence="2" type="ORF">EDD29_1365</name>
</gene>
<name>A0A3N1CRB6_9ACTN</name>
<protein>
    <submittedName>
        <fullName evidence="2">Uncharacterized protein</fullName>
    </submittedName>
</protein>
<sequence length="62" mass="6604">MPPFTARPIGEPSRVTSFLLTWMRNVGPGFPVRSPGRTRRRAGPPAPVAAAGQGVSRPFSMA</sequence>
<proteinExistence type="predicted"/>
<evidence type="ECO:0000313" key="2">
    <source>
        <dbReference type="EMBL" id="ROO83856.1"/>
    </source>
</evidence>
<organism evidence="2 3">
    <name type="scientific">Actinocorallia herbida</name>
    <dbReference type="NCBI Taxonomy" id="58109"/>
    <lineage>
        <taxon>Bacteria</taxon>
        <taxon>Bacillati</taxon>
        <taxon>Actinomycetota</taxon>
        <taxon>Actinomycetes</taxon>
        <taxon>Streptosporangiales</taxon>
        <taxon>Thermomonosporaceae</taxon>
        <taxon>Actinocorallia</taxon>
    </lineage>
</organism>
<evidence type="ECO:0000256" key="1">
    <source>
        <dbReference type="SAM" id="MobiDB-lite"/>
    </source>
</evidence>
<comment type="caution">
    <text evidence="2">The sequence shown here is derived from an EMBL/GenBank/DDBJ whole genome shotgun (WGS) entry which is preliminary data.</text>
</comment>